<protein>
    <submittedName>
        <fullName evidence="1">Uncharacterized protein</fullName>
    </submittedName>
</protein>
<accession>A0AAW0GW52</accession>
<dbReference type="AlphaFoldDB" id="A0AAW0GW52"/>
<comment type="caution">
    <text evidence="1">The sequence shown here is derived from an EMBL/GenBank/DDBJ whole genome shotgun (WGS) entry which is preliminary data.</text>
</comment>
<proteinExistence type="predicted"/>
<keyword evidence="2" id="KW-1185">Reference proteome</keyword>
<gene>
    <name evidence="1" type="ORF">QCA50_003332</name>
</gene>
<reference evidence="1 2" key="1">
    <citation type="submission" date="2022-09" db="EMBL/GenBank/DDBJ databases">
        <authorList>
            <person name="Palmer J.M."/>
        </authorList>
    </citation>
    <scope>NUCLEOTIDE SEQUENCE [LARGE SCALE GENOMIC DNA]</scope>
    <source>
        <strain evidence="1 2">DSM 7382</strain>
    </source>
</reference>
<dbReference type="Proteomes" id="UP001385951">
    <property type="component" value="Unassembled WGS sequence"/>
</dbReference>
<sequence length="73" mass="8241">MSVLKLPAAVPFWNCHWQWNTSRCSSSSKIFSNRYDPTTSNVAFYTQLLTAYSTAQEDTVRTSPYPSGQNVSD</sequence>
<evidence type="ECO:0000313" key="1">
    <source>
        <dbReference type="EMBL" id="KAK7693760.1"/>
    </source>
</evidence>
<evidence type="ECO:0000313" key="2">
    <source>
        <dbReference type="Proteomes" id="UP001385951"/>
    </source>
</evidence>
<name>A0AAW0GW52_9APHY</name>
<organism evidence="1 2">
    <name type="scientific">Cerrena zonata</name>
    <dbReference type="NCBI Taxonomy" id="2478898"/>
    <lineage>
        <taxon>Eukaryota</taxon>
        <taxon>Fungi</taxon>
        <taxon>Dikarya</taxon>
        <taxon>Basidiomycota</taxon>
        <taxon>Agaricomycotina</taxon>
        <taxon>Agaricomycetes</taxon>
        <taxon>Polyporales</taxon>
        <taxon>Cerrenaceae</taxon>
        <taxon>Cerrena</taxon>
    </lineage>
</organism>
<dbReference type="EMBL" id="JASBNA010000003">
    <property type="protein sequence ID" value="KAK7693760.1"/>
    <property type="molecule type" value="Genomic_DNA"/>
</dbReference>